<keyword evidence="14" id="KW-1185">Reference proteome</keyword>
<dbReference type="EMBL" id="KZ989545">
    <property type="protein sequence ID" value="RKP25999.1"/>
    <property type="molecule type" value="Genomic_DNA"/>
</dbReference>
<evidence type="ECO:0000256" key="2">
    <source>
        <dbReference type="ARBA" id="ARBA00004141"/>
    </source>
</evidence>
<dbReference type="InterPro" id="IPR006593">
    <property type="entry name" value="Cyt_b561/ferric_Rdtase_TM"/>
</dbReference>
<evidence type="ECO:0000256" key="7">
    <source>
        <dbReference type="ARBA" id="ARBA00022982"/>
    </source>
</evidence>
<evidence type="ECO:0000259" key="12">
    <source>
        <dbReference type="PROSITE" id="PS50939"/>
    </source>
</evidence>
<sequence length="226" mass="25125">MQLAWLLIAPVAMLIGVQPLRRHLFPSDHSSSVRHTRAHRWTMIAVFVMATAGSSIGMFVLHRGPAKSLHGIVGIVVYALLCLLATLGILRAHGVKPTGKRNVVQRALNPHKHMITAIHRHLGLLVWTLASINVMLGLLKIHAHYAHLTVIGTYIVLWFGVLIYQLYFKRSLISMLQQKQTPTPPIVQPAIAANNNNNNNNNNDLHKLSNIDLNEKMEEIGVAEPV</sequence>
<dbReference type="GO" id="GO:0140575">
    <property type="term" value="F:transmembrane monodehydroascorbate reductase activity"/>
    <property type="evidence" value="ECO:0007669"/>
    <property type="project" value="InterPro"/>
</dbReference>
<keyword evidence="5 11" id="KW-0812">Transmembrane</keyword>
<feature type="transmembrane region" description="Helical" evidence="11">
    <location>
        <begin position="6"/>
        <end position="21"/>
    </location>
</feature>
<keyword evidence="10 11" id="KW-0472">Membrane</keyword>
<evidence type="ECO:0000256" key="3">
    <source>
        <dbReference type="ARBA" id="ARBA00022448"/>
    </source>
</evidence>
<dbReference type="PANTHER" id="PTHR15422">
    <property type="entry name" value="OS05G0565100 PROTEIN"/>
    <property type="match status" value="1"/>
</dbReference>
<keyword evidence="7" id="KW-0249">Electron transport</keyword>
<organism evidence="13 14">
    <name type="scientific">Syncephalis pseudoplumigaleata</name>
    <dbReference type="NCBI Taxonomy" id="1712513"/>
    <lineage>
        <taxon>Eukaryota</taxon>
        <taxon>Fungi</taxon>
        <taxon>Fungi incertae sedis</taxon>
        <taxon>Zoopagomycota</taxon>
        <taxon>Zoopagomycotina</taxon>
        <taxon>Zoopagomycetes</taxon>
        <taxon>Zoopagales</taxon>
        <taxon>Piptocephalidaceae</taxon>
        <taxon>Syncephalis</taxon>
    </lineage>
</organism>
<evidence type="ECO:0000313" key="13">
    <source>
        <dbReference type="EMBL" id="RKP25999.1"/>
    </source>
</evidence>
<dbReference type="OrthoDB" id="10387731at2759"/>
<evidence type="ECO:0000256" key="9">
    <source>
        <dbReference type="ARBA" id="ARBA00023004"/>
    </source>
</evidence>
<dbReference type="AlphaFoldDB" id="A0A4V1J1R7"/>
<dbReference type="Gene3D" id="1.20.120.1770">
    <property type="match status" value="1"/>
</dbReference>
<dbReference type="Proteomes" id="UP000278143">
    <property type="component" value="Unassembled WGS sequence"/>
</dbReference>
<comment type="cofactor">
    <cofactor evidence="1">
        <name>heme b</name>
        <dbReference type="ChEBI" id="CHEBI:60344"/>
    </cofactor>
</comment>
<reference evidence="14" key="1">
    <citation type="journal article" date="2018" name="Nat. Microbiol.">
        <title>Leveraging single-cell genomics to expand the fungal tree of life.</title>
        <authorList>
            <person name="Ahrendt S.R."/>
            <person name="Quandt C.A."/>
            <person name="Ciobanu D."/>
            <person name="Clum A."/>
            <person name="Salamov A."/>
            <person name="Andreopoulos B."/>
            <person name="Cheng J.F."/>
            <person name="Woyke T."/>
            <person name="Pelin A."/>
            <person name="Henrissat B."/>
            <person name="Reynolds N.K."/>
            <person name="Benny G.L."/>
            <person name="Smith M.E."/>
            <person name="James T.Y."/>
            <person name="Grigoriev I.V."/>
        </authorList>
    </citation>
    <scope>NUCLEOTIDE SEQUENCE [LARGE SCALE GENOMIC DNA]</scope>
    <source>
        <strain evidence="14">Benny S71-1</strain>
    </source>
</reference>
<feature type="transmembrane region" description="Helical" evidence="11">
    <location>
        <begin position="122"/>
        <end position="139"/>
    </location>
</feature>
<dbReference type="GO" id="GO:0016020">
    <property type="term" value="C:membrane"/>
    <property type="evidence" value="ECO:0007669"/>
    <property type="project" value="UniProtKB-SubCell"/>
</dbReference>
<feature type="transmembrane region" description="Helical" evidence="11">
    <location>
        <begin position="68"/>
        <end position="90"/>
    </location>
</feature>
<feature type="transmembrane region" description="Helical" evidence="11">
    <location>
        <begin position="41"/>
        <end position="62"/>
    </location>
</feature>
<evidence type="ECO:0000256" key="1">
    <source>
        <dbReference type="ARBA" id="ARBA00001970"/>
    </source>
</evidence>
<evidence type="ECO:0000256" key="10">
    <source>
        <dbReference type="ARBA" id="ARBA00023136"/>
    </source>
</evidence>
<evidence type="ECO:0000313" key="14">
    <source>
        <dbReference type="Proteomes" id="UP000278143"/>
    </source>
</evidence>
<keyword evidence="9" id="KW-0408">Iron</keyword>
<feature type="transmembrane region" description="Helical" evidence="11">
    <location>
        <begin position="145"/>
        <end position="167"/>
    </location>
</feature>
<evidence type="ECO:0000256" key="8">
    <source>
        <dbReference type="ARBA" id="ARBA00022989"/>
    </source>
</evidence>
<dbReference type="InterPro" id="IPR045150">
    <property type="entry name" value="CYB561D1/2"/>
</dbReference>
<keyword evidence="8 11" id="KW-1133">Transmembrane helix</keyword>
<name>A0A4V1J1R7_9FUNG</name>
<feature type="domain" description="Cytochrome b561" evidence="12">
    <location>
        <begin position="1"/>
        <end position="177"/>
    </location>
</feature>
<gene>
    <name evidence="13" type="ORF">SYNPS1DRAFT_28285</name>
</gene>
<comment type="subcellular location">
    <subcellularLocation>
        <location evidence="2">Membrane</location>
        <topology evidence="2">Multi-pass membrane protein</topology>
    </subcellularLocation>
</comment>
<dbReference type="GO" id="GO:0046872">
    <property type="term" value="F:metal ion binding"/>
    <property type="evidence" value="ECO:0007669"/>
    <property type="project" value="UniProtKB-KW"/>
</dbReference>
<evidence type="ECO:0000256" key="6">
    <source>
        <dbReference type="ARBA" id="ARBA00022723"/>
    </source>
</evidence>
<evidence type="ECO:0000256" key="4">
    <source>
        <dbReference type="ARBA" id="ARBA00022617"/>
    </source>
</evidence>
<dbReference type="PROSITE" id="PS50939">
    <property type="entry name" value="CYTOCHROME_B561"/>
    <property type="match status" value="1"/>
</dbReference>
<evidence type="ECO:0000256" key="5">
    <source>
        <dbReference type="ARBA" id="ARBA00022692"/>
    </source>
</evidence>
<accession>A0A4V1J1R7</accession>
<keyword evidence="3" id="KW-0813">Transport</keyword>
<proteinExistence type="predicted"/>
<keyword evidence="6" id="KW-0479">Metal-binding</keyword>
<keyword evidence="4" id="KW-0349">Heme</keyword>
<evidence type="ECO:0000256" key="11">
    <source>
        <dbReference type="SAM" id="Phobius"/>
    </source>
</evidence>
<protein>
    <recommendedName>
        <fullName evidence="12">Cytochrome b561 domain-containing protein</fullName>
    </recommendedName>
</protein>